<sequence>MVSVTVPMVRTKTSTNALSKPVLQTRCYAKLRTAAYRKRGSAIGNRTVPTARTSKTARAKCAHRRNLHVAAEPATASRWAGCVTRTVTVPTGPMRCPA</sequence>
<dbReference type="VEuPathDB" id="VectorBase:AMIN003080"/>
<accession>A0A182VYD0</accession>
<keyword evidence="2" id="KW-1185">Reference proteome</keyword>
<dbReference type="Proteomes" id="UP000075920">
    <property type="component" value="Unassembled WGS sequence"/>
</dbReference>
<dbReference type="AlphaFoldDB" id="A0A182VYD0"/>
<evidence type="ECO:0000313" key="2">
    <source>
        <dbReference type="Proteomes" id="UP000075920"/>
    </source>
</evidence>
<protein>
    <submittedName>
        <fullName evidence="1">Uncharacterized protein</fullName>
    </submittedName>
</protein>
<name>A0A182VYD0_9DIPT</name>
<evidence type="ECO:0000313" key="1">
    <source>
        <dbReference type="EnsemblMetazoa" id="AMIN003080-PA"/>
    </source>
</evidence>
<reference evidence="1" key="2">
    <citation type="submission" date="2020-05" db="UniProtKB">
        <authorList>
            <consortium name="EnsemblMetazoa"/>
        </authorList>
    </citation>
    <scope>IDENTIFICATION</scope>
    <source>
        <strain evidence="1">MINIMUS1</strain>
    </source>
</reference>
<dbReference type="EnsemblMetazoa" id="AMIN003080-RA">
    <property type="protein sequence ID" value="AMIN003080-PA"/>
    <property type="gene ID" value="AMIN003080"/>
</dbReference>
<organism evidence="1 2">
    <name type="scientific">Anopheles minimus</name>
    <dbReference type="NCBI Taxonomy" id="112268"/>
    <lineage>
        <taxon>Eukaryota</taxon>
        <taxon>Metazoa</taxon>
        <taxon>Ecdysozoa</taxon>
        <taxon>Arthropoda</taxon>
        <taxon>Hexapoda</taxon>
        <taxon>Insecta</taxon>
        <taxon>Pterygota</taxon>
        <taxon>Neoptera</taxon>
        <taxon>Endopterygota</taxon>
        <taxon>Diptera</taxon>
        <taxon>Nematocera</taxon>
        <taxon>Culicoidea</taxon>
        <taxon>Culicidae</taxon>
        <taxon>Anophelinae</taxon>
        <taxon>Anopheles</taxon>
    </lineage>
</organism>
<reference evidence="2" key="1">
    <citation type="submission" date="2013-03" db="EMBL/GenBank/DDBJ databases">
        <title>The Genome Sequence of Anopheles minimus MINIMUS1.</title>
        <authorList>
            <consortium name="The Broad Institute Genomics Platform"/>
            <person name="Neafsey D.E."/>
            <person name="Walton C."/>
            <person name="Walker B."/>
            <person name="Young S.K."/>
            <person name="Zeng Q."/>
            <person name="Gargeya S."/>
            <person name="Fitzgerald M."/>
            <person name="Haas B."/>
            <person name="Abouelleil A."/>
            <person name="Allen A.W."/>
            <person name="Alvarado L."/>
            <person name="Arachchi H.M."/>
            <person name="Berlin A.M."/>
            <person name="Chapman S.B."/>
            <person name="Gainer-Dewar J."/>
            <person name="Goldberg J."/>
            <person name="Griggs A."/>
            <person name="Gujja S."/>
            <person name="Hansen M."/>
            <person name="Howarth C."/>
            <person name="Imamovic A."/>
            <person name="Ireland A."/>
            <person name="Larimer J."/>
            <person name="McCowan C."/>
            <person name="Murphy C."/>
            <person name="Pearson M."/>
            <person name="Poon T.W."/>
            <person name="Priest M."/>
            <person name="Roberts A."/>
            <person name="Saif S."/>
            <person name="Shea T."/>
            <person name="Sisk P."/>
            <person name="Sykes S."/>
            <person name="Wortman J."/>
            <person name="Nusbaum C."/>
            <person name="Birren B."/>
        </authorList>
    </citation>
    <scope>NUCLEOTIDE SEQUENCE [LARGE SCALE GENOMIC DNA]</scope>
    <source>
        <strain evidence="2">MINIMUS1</strain>
    </source>
</reference>
<proteinExistence type="predicted"/>